<evidence type="ECO:0000259" key="2">
    <source>
        <dbReference type="Pfam" id="PF10373"/>
    </source>
</evidence>
<feature type="domain" description="Telomerase activating protein Est1-like N-terminal" evidence="3">
    <location>
        <begin position="56"/>
        <end position="166"/>
    </location>
</feature>
<dbReference type="InterPro" id="IPR011990">
    <property type="entry name" value="TPR-like_helical_dom_sf"/>
</dbReference>
<dbReference type="GO" id="GO:0000184">
    <property type="term" value="P:nuclear-transcribed mRNA catabolic process, nonsense-mediated decay"/>
    <property type="evidence" value="ECO:0007669"/>
    <property type="project" value="TreeGrafter"/>
</dbReference>
<dbReference type="Pfam" id="PF10374">
    <property type="entry name" value="EST1"/>
    <property type="match status" value="1"/>
</dbReference>
<dbReference type="Pfam" id="PF10373">
    <property type="entry name" value="EST1_DNA_bind"/>
    <property type="match status" value="1"/>
</dbReference>
<sequence>MAAHLRACAALDRQIRSQAQQRSVFDPELRRLRGTLRTECEKALLADLRLSQRYDAEQLMWKACFYRPIEDFRRRIKQQADSDLRDKTTLAYCVFLEEGKAFYLQLCIRLQQRYGAAGFATALAEQHLQAMGLAAPLAVAPAPAPADCRAAVHRCLICIGDLCRYQGSAQPAAAPRGWSECRHFYSLAARIYPEGGNAHNQLAVLATYEGDDLGAAYWYFRALAVAQPFAVARENLVTHFDQVKAANERLPGGGGGGGGARGMRPATQALRELGTRYARALGMLLTRDSLDALPAQLAAAHADLSDHLLRLRQQSRKAAAAAAAAEHQPPVLEQLATAAVYAAHVASGGGVGGTQQQAQQQQGQAGLVVAVQQQLVQRLALQLVFSLAASLAETAAAAAAGAASKQGLASTASGLLLLPPLHLLLRWLAAAGPDVLLPPEAPTEPADLAAARVQLWQAGAALVGVLRRAEQEAAAAAATAASAAVRVPRQLPAGSAAVPAAALQVPPMPRPAPAPAAAAAAPTPAPAALPAPAPATAGAAVPGGEADWVVRAVVDSALPPEDRIAPAPVPPPPAQRQVAPAGGEAGAQLPSTFFSLFGGPQYPAAQQQQQQQQQLGLAQLVPPAAPVARGAGSQPAQQQPAVGLRSLLFGGGTAAAAAATPHPLPQQQVAPQQAAPLAGGGALLSGGNAQDRWAWLGAFGGSAAPPASPSAGQQQAQGPPTGARTDNPFVA</sequence>
<protein>
    <submittedName>
        <fullName evidence="4">Telomerase-binding EST1A</fullName>
    </submittedName>
</protein>
<feature type="compositionally biased region" description="Pro residues" evidence="1">
    <location>
        <begin position="523"/>
        <end position="533"/>
    </location>
</feature>
<dbReference type="Proteomes" id="UP000239649">
    <property type="component" value="Unassembled WGS sequence"/>
</dbReference>
<accession>A0A2P6VKI0</accession>
<dbReference type="InterPro" id="IPR045153">
    <property type="entry name" value="Est1/Ebs1-like"/>
</dbReference>
<dbReference type="STRING" id="554055.A0A2P6VKI0"/>
<evidence type="ECO:0000259" key="3">
    <source>
        <dbReference type="Pfam" id="PF10374"/>
    </source>
</evidence>
<dbReference type="PANTHER" id="PTHR15696">
    <property type="entry name" value="SMG-7 SUPPRESSOR WITH MORPHOLOGICAL EFFECT ON GENITALIA PROTEIN 7"/>
    <property type="match status" value="1"/>
</dbReference>
<dbReference type="EMBL" id="LHPF02000004">
    <property type="protein sequence ID" value="PSC74611.1"/>
    <property type="molecule type" value="Genomic_DNA"/>
</dbReference>
<feature type="region of interest" description="Disordered" evidence="1">
    <location>
        <begin position="561"/>
        <end position="592"/>
    </location>
</feature>
<feature type="region of interest" description="Disordered" evidence="1">
    <location>
        <begin position="696"/>
        <end position="731"/>
    </location>
</feature>
<feature type="compositionally biased region" description="Low complexity" evidence="1">
    <location>
        <begin position="701"/>
        <end position="720"/>
    </location>
</feature>
<reference evidence="4 5" key="1">
    <citation type="journal article" date="2018" name="Plant J.">
        <title>Genome sequences of Chlorella sorokiniana UTEX 1602 and Micractinium conductrix SAG 241.80: implications to maltose excretion by a green alga.</title>
        <authorList>
            <person name="Arriola M.B."/>
            <person name="Velmurugan N."/>
            <person name="Zhang Y."/>
            <person name="Plunkett M.H."/>
            <person name="Hondzo H."/>
            <person name="Barney B.M."/>
        </authorList>
    </citation>
    <scope>NUCLEOTIDE SEQUENCE [LARGE SCALE GENOMIC DNA]</scope>
    <source>
        <strain evidence="4 5">SAG 241.80</strain>
    </source>
</reference>
<comment type="caution">
    <text evidence="4">The sequence shown here is derived from an EMBL/GenBank/DDBJ whole genome shotgun (WGS) entry which is preliminary data.</text>
</comment>
<feature type="domain" description="DNA/RNA-binding" evidence="2">
    <location>
        <begin position="182"/>
        <end position="445"/>
    </location>
</feature>
<dbReference type="GO" id="GO:0042162">
    <property type="term" value="F:telomeric DNA binding"/>
    <property type="evidence" value="ECO:0007669"/>
    <property type="project" value="TreeGrafter"/>
</dbReference>
<dbReference type="Gene3D" id="1.25.40.10">
    <property type="entry name" value="Tetratricopeptide repeat domain"/>
    <property type="match status" value="1"/>
</dbReference>
<dbReference type="AlphaFoldDB" id="A0A2P6VKI0"/>
<keyword evidence="5" id="KW-1185">Reference proteome</keyword>
<gene>
    <name evidence="4" type="ORF">C2E20_2431</name>
</gene>
<dbReference type="OrthoDB" id="69928at2759"/>
<evidence type="ECO:0000256" key="1">
    <source>
        <dbReference type="SAM" id="MobiDB-lite"/>
    </source>
</evidence>
<feature type="region of interest" description="Disordered" evidence="1">
    <location>
        <begin position="508"/>
        <end position="541"/>
    </location>
</feature>
<evidence type="ECO:0000313" key="5">
    <source>
        <dbReference type="Proteomes" id="UP000239649"/>
    </source>
</evidence>
<organism evidence="4 5">
    <name type="scientific">Micractinium conductrix</name>
    <dbReference type="NCBI Taxonomy" id="554055"/>
    <lineage>
        <taxon>Eukaryota</taxon>
        <taxon>Viridiplantae</taxon>
        <taxon>Chlorophyta</taxon>
        <taxon>core chlorophytes</taxon>
        <taxon>Trebouxiophyceae</taxon>
        <taxon>Chlorellales</taxon>
        <taxon>Chlorellaceae</taxon>
        <taxon>Chlorella clade</taxon>
        <taxon>Micractinium</taxon>
    </lineage>
</organism>
<name>A0A2P6VKI0_9CHLO</name>
<dbReference type="InterPro" id="IPR018834">
    <property type="entry name" value="DNA/RNA-bd_Est1-type"/>
</dbReference>
<evidence type="ECO:0000313" key="4">
    <source>
        <dbReference type="EMBL" id="PSC74611.1"/>
    </source>
</evidence>
<proteinExistence type="predicted"/>
<dbReference type="PANTHER" id="PTHR15696:SF0">
    <property type="entry name" value="TELOMERASE-BINDING PROTEIN EST1A"/>
    <property type="match status" value="1"/>
</dbReference>
<dbReference type="InterPro" id="IPR019458">
    <property type="entry name" value="Est1-like_N"/>
</dbReference>
<dbReference type="GO" id="GO:0070034">
    <property type="term" value="F:telomerase RNA binding"/>
    <property type="evidence" value="ECO:0007669"/>
    <property type="project" value="TreeGrafter"/>
</dbReference>
<dbReference type="GO" id="GO:0005697">
    <property type="term" value="C:telomerase holoenzyme complex"/>
    <property type="evidence" value="ECO:0007669"/>
    <property type="project" value="TreeGrafter"/>
</dbReference>
<dbReference type="SUPFAM" id="SSF48452">
    <property type="entry name" value="TPR-like"/>
    <property type="match status" value="1"/>
</dbReference>